<dbReference type="AlphaFoldDB" id="A0A9W6HP32"/>
<feature type="domain" description="Thiamine phosphate synthase/TenI" evidence="11">
    <location>
        <begin position="7"/>
        <end position="201"/>
    </location>
</feature>
<comment type="pathway">
    <text evidence="2 10">Cofactor biosynthesis; thiamine diphosphate biosynthesis; thiamine phosphate from 4-amino-2-methyl-5-diphosphomethylpyrimidine and 4-methyl-5-(2-phosphoethyl)-thiazole: step 1/1.</text>
</comment>
<evidence type="ECO:0000256" key="7">
    <source>
        <dbReference type="ARBA" id="ARBA00047334"/>
    </source>
</evidence>
<comment type="function">
    <text evidence="1 10">Condenses 4-methyl-5-(beta-hydroxyethyl)thiazole monophosphate (THZ-P) and 2-methyl-4-amino-5-hydroxymethyl pyrimidine pyrophosphate (HMP-PP) to form thiamine monophosphate (TMP).</text>
</comment>
<dbReference type="Proteomes" id="UP001142291">
    <property type="component" value="Unassembled WGS sequence"/>
</dbReference>
<evidence type="ECO:0000256" key="9">
    <source>
        <dbReference type="ARBA" id="ARBA00047883"/>
    </source>
</evidence>
<evidence type="ECO:0000259" key="11">
    <source>
        <dbReference type="Pfam" id="PF02581"/>
    </source>
</evidence>
<dbReference type="InterPro" id="IPR013785">
    <property type="entry name" value="Aldolase_TIM"/>
</dbReference>
<feature type="binding site" evidence="10">
    <location>
        <position position="101"/>
    </location>
    <ligand>
        <name>Mg(2+)</name>
        <dbReference type="ChEBI" id="CHEBI:18420"/>
    </ligand>
</feature>
<dbReference type="GO" id="GO:0009229">
    <property type="term" value="P:thiamine diphosphate biosynthetic process"/>
    <property type="evidence" value="ECO:0007669"/>
    <property type="project" value="UniProtKB-UniRule"/>
</dbReference>
<organism evidence="12 13">
    <name type="scientific">Microbacterium dextranolyticum</name>
    <dbReference type="NCBI Taxonomy" id="36806"/>
    <lineage>
        <taxon>Bacteria</taxon>
        <taxon>Bacillati</taxon>
        <taxon>Actinomycetota</taxon>
        <taxon>Actinomycetes</taxon>
        <taxon>Micrococcales</taxon>
        <taxon>Microbacteriaceae</taxon>
        <taxon>Microbacterium</taxon>
    </lineage>
</organism>
<evidence type="ECO:0000256" key="1">
    <source>
        <dbReference type="ARBA" id="ARBA00003814"/>
    </source>
</evidence>
<keyword evidence="4 10" id="KW-0479">Metal-binding</keyword>
<dbReference type="GO" id="GO:0005737">
    <property type="term" value="C:cytoplasm"/>
    <property type="evidence" value="ECO:0007669"/>
    <property type="project" value="TreeGrafter"/>
</dbReference>
<keyword evidence="3 10" id="KW-0808">Transferase</keyword>
<feature type="binding site" evidence="10">
    <location>
        <position position="76"/>
    </location>
    <ligand>
        <name>4-amino-2-methyl-5-(diphosphooxymethyl)pyrimidine</name>
        <dbReference type="ChEBI" id="CHEBI:57841"/>
    </ligand>
</feature>
<keyword evidence="13" id="KW-1185">Reference proteome</keyword>
<evidence type="ECO:0000256" key="10">
    <source>
        <dbReference type="HAMAP-Rule" id="MF_00097"/>
    </source>
</evidence>
<dbReference type="Pfam" id="PF02581">
    <property type="entry name" value="TMP-TENI"/>
    <property type="match status" value="1"/>
</dbReference>
<evidence type="ECO:0000256" key="8">
    <source>
        <dbReference type="ARBA" id="ARBA00047851"/>
    </source>
</evidence>
<dbReference type="EC" id="2.5.1.3" evidence="10"/>
<dbReference type="GO" id="GO:0009228">
    <property type="term" value="P:thiamine biosynthetic process"/>
    <property type="evidence" value="ECO:0007669"/>
    <property type="project" value="UniProtKB-KW"/>
</dbReference>
<dbReference type="PANTHER" id="PTHR20857">
    <property type="entry name" value="THIAMINE-PHOSPHATE PYROPHOSPHORYLASE"/>
    <property type="match status" value="1"/>
</dbReference>
<evidence type="ECO:0000256" key="6">
    <source>
        <dbReference type="ARBA" id="ARBA00022977"/>
    </source>
</evidence>
<feature type="binding site" evidence="10">
    <location>
        <begin position="45"/>
        <end position="49"/>
    </location>
    <ligand>
        <name>4-amino-2-methyl-5-(diphosphooxymethyl)pyrimidine</name>
        <dbReference type="ChEBI" id="CHEBI:57841"/>
    </ligand>
</feature>
<evidence type="ECO:0000256" key="2">
    <source>
        <dbReference type="ARBA" id="ARBA00005165"/>
    </source>
</evidence>
<feature type="binding site" evidence="10">
    <location>
        <begin position="147"/>
        <end position="149"/>
    </location>
    <ligand>
        <name>2-[(2R,5Z)-2-carboxy-4-methylthiazol-5(2H)-ylidene]ethyl phosphate</name>
        <dbReference type="ChEBI" id="CHEBI:62899"/>
    </ligand>
</feature>
<reference evidence="12" key="1">
    <citation type="journal article" date="2014" name="Int. J. Syst. Evol. Microbiol.">
        <title>Complete genome sequence of Corynebacterium casei LMG S-19264T (=DSM 44701T), isolated from a smear-ripened cheese.</title>
        <authorList>
            <consortium name="US DOE Joint Genome Institute (JGI-PGF)"/>
            <person name="Walter F."/>
            <person name="Albersmeier A."/>
            <person name="Kalinowski J."/>
            <person name="Ruckert C."/>
        </authorList>
    </citation>
    <scope>NUCLEOTIDE SEQUENCE</scope>
    <source>
        <strain evidence="12">VKM Ac-1940</strain>
    </source>
</reference>
<dbReference type="SUPFAM" id="SSF51391">
    <property type="entry name" value="Thiamin phosphate synthase"/>
    <property type="match status" value="1"/>
</dbReference>
<comment type="caution">
    <text evidence="12">The sequence shown here is derived from an EMBL/GenBank/DDBJ whole genome shotgun (WGS) entry which is preliminary data.</text>
</comment>
<dbReference type="CDD" id="cd00564">
    <property type="entry name" value="TMP_TenI"/>
    <property type="match status" value="1"/>
</dbReference>
<comment type="catalytic activity">
    <reaction evidence="8 10">
        <text>2-(2-carboxy-4-methylthiazol-5-yl)ethyl phosphate + 4-amino-2-methyl-5-(diphosphooxymethyl)pyrimidine + 2 H(+) = thiamine phosphate + CO2 + diphosphate</text>
        <dbReference type="Rhea" id="RHEA:47848"/>
        <dbReference type="ChEBI" id="CHEBI:15378"/>
        <dbReference type="ChEBI" id="CHEBI:16526"/>
        <dbReference type="ChEBI" id="CHEBI:33019"/>
        <dbReference type="ChEBI" id="CHEBI:37575"/>
        <dbReference type="ChEBI" id="CHEBI:57841"/>
        <dbReference type="ChEBI" id="CHEBI:62890"/>
        <dbReference type="EC" id="2.5.1.3"/>
    </reaction>
</comment>
<proteinExistence type="inferred from homology"/>
<feature type="binding site" evidence="10">
    <location>
        <position position="77"/>
    </location>
    <ligand>
        <name>Mg(2+)</name>
        <dbReference type="ChEBI" id="CHEBI:18420"/>
    </ligand>
</feature>
<feature type="binding site" evidence="10">
    <location>
        <position position="120"/>
    </location>
    <ligand>
        <name>4-amino-2-methyl-5-(diphosphooxymethyl)pyrimidine</name>
        <dbReference type="ChEBI" id="CHEBI:57841"/>
    </ligand>
</feature>
<comment type="cofactor">
    <cofactor evidence="10">
        <name>Mg(2+)</name>
        <dbReference type="ChEBI" id="CHEBI:18420"/>
    </cofactor>
    <text evidence="10">Binds 1 Mg(2+) ion per subunit.</text>
</comment>
<evidence type="ECO:0000256" key="3">
    <source>
        <dbReference type="ARBA" id="ARBA00022679"/>
    </source>
</evidence>
<dbReference type="Gene3D" id="3.20.20.70">
    <property type="entry name" value="Aldolase class I"/>
    <property type="match status" value="1"/>
</dbReference>
<comment type="catalytic activity">
    <reaction evidence="9 10">
        <text>2-[(2R,5Z)-2-carboxy-4-methylthiazol-5(2H)-ylidene]ethyl phosphate + 4-amino-2-methyl-5-(diphosphooxymethyl)pyrimidine + 2 H(+) = thiamine phosphate + CO2 + diphosphate</text>
        <dbReference type="Rhea" id="RHEA:47844"/>
        <dbReference type="ChEBI" id="CHEBI:15378"/>
        <dbReference type="ChEBI" id="CHEBI:16526"/>
        <dbReference type="ChEBI" id="CHEBI:33019"/>
        <dbReference type="ChEBI" id="CHEBI:37575"/>
        <dbReference type="ChEBI" id="CHEBI:57841"/>
        <dbReference type="ChEBI" id="CHEBI:62899"/>
        <dbReference type="EC" id="2.5.1.3"/>
    </reaction>
</comment>
<keyword evidence="5 10" id="KW-0460">Magnesium</keyword>
<dbReference type="EMBL" id="BSER01000009">
    <property type="protein sequence ID" value="GLJ96311.1"/>
    <property type="molecule type" value="Genomic_DNA"/>
</dbReference>
<evidence type="ECO:0000313" key="12">
    <source>
        <dbReference type="EMBL" id="GLJ96311.1"/>
    </source>
</evidence>
<feature type="binding site" evidence="10">
    <location>
        <position position="150"/>
    </location>
    <ligand>
        <name>4-amino-2-methyl-5-(diphosphooxymethyl)pyrimidine</name>
        <dbReference type="ChEBI" id="CHEBI:57841"/>
    </ligand>
</feature>
<feature type="binding site" evidence="10">
    <location>
        <position position="178"/>
    </location>
    <ligand>
        <name>2-[(2R,5Z)-2-carboxy-4-methylthiazol-5(2H)-ylidene]ethyl phosphate</name>
        <dbReference type="ChEBI" id="CHEBI:62899"/>
    </ligand>
</feature>
<dbReference type="HAMAP" id="MF_00097">
    <property type="entry name" value="TMP_synthase"/>
    <property type="match status" value="1"/>
</dbReference>
<evidence type="ECO:0000313" key="13">
    <source>
        <dbReference type="Proteomes" id="UP001142291"/>
    </source>
</evidence>
<dbReference type="RefSeq" id="WP_204963273.1">
    <property type="nucleotide sequence ID" value="NZ_BAAAUR010000001.1"/>
</dbReference>
<reference evidence="12" key="2">
    <citation type="submission" date="2023-01" db="EMBL/GenBank/DDBJ databases">
        <authorList>
            <person name="Sun Q."/>
            <person name="Evtushenko L."/>
        </authorList>
    </citation>
    <scope>NUCLEOTIDE SEQUENCE</scope>
    <source>
        <strain evidence="12">VKM Ac-1940</strain>
    </source>
</reference>
<dbReference type="InterPro" id="IPR036206">
    <property type="entry name" value="ThiamineP_synth_sf"/>
</dbReference>
<dbReference type="PANTHER" id="PTHR20857:SF15">
    <property type="entry name" value="THIAMINE-PHOSPHATE SYNTHASE"/>
    <property type="match status" value="1"/>
</dbReference>
<dbReference type="GO" id="GO:0000287">
    <property type="term" value="F:magnesium ion binding"/>
    <property type="evidence" value="ECO:0007669"/>
    <property type="project" value="UniProtKB-UniRule"/>
</dbReference>
<dbReference type="InterPro" id="IPR034291">
    <property type="entry name" value="TMP_synthase"/>
</dbReference>
<comment type="similarity">
    <text evidence="10">Belongs to the thiamine-phosphate synthase family.</text>
</comment>
<sequence length="221" mass="22003">MSVDLSIYLVTDTGVAAAAGHDVVEVVRAATAQGVSGAQGVSAVQVREKDASARRFLDTVLRVADAVPDGVAVLVNDRVDVFLAARDAGARVAGVHVGQSDLPPETVRNLIDPGAVLGLSASTPEQLAAASACGVVDYVGIGALHATSTKRDAPPPLGHHEFARLVAVSALPAVAIGGVTAADLPMLRRAGAAGAAVVSAVCGAVDPGRAAVDLRAAWSVA</sequence>
<keyword evidence="6 10" id="KW-0784">Thiamine biosynthesis</keyword>
<comment type="catalytic activity">
    <reaction evidence="7 10">
        <text>4-methyl-5-(2-phosphooxyethyl)-thiazole + 4-amino-2-methyl-5-(diphosphooxymethyl)pyrimidine + H(+) = thiamine phosphate + diphosphate</text>
        <dbReference type="Rhea" id="RHEA:22328"/>
        <dbReference type="ChEBI" id="CHEBI:15378"/>
        <dbReference type="ChEBI" id="CHEBI:33019"/>
        <dbReference type="ChEBI" id="CHEBI:37575"/>
        <dbReference type="ChEBI" id="CHEBI:57841"/>
        <dbReference type="ChEBI" id="CHEBI:58296"/>
        <dbReference type="EC" id="2.5.1.3"/>
    </reaction>
</comment>
<dbReference type="InterPro" id="IPR022998">
    <property type="entry name" value="ThiamineP_synth_TenI"/>
</dbReference>
<accession>A0A9W6HP32</accession>
<name>A0A9W6HP32_9MICO</name>
<dbReference type="GO" id="GO:0004789">
    <property type="term" value="F:thiamine-phosphate diphosphorylase activity"/>
    <property type="evidence" value="ECO:0007669"/>
    <property type="project" value="UniProtKB-UniRule"/>
</dbReference>
<feature type="binding site" evidence="10">
    <location>
        <begin position="198"/>
        <end position="199"/>
    </location>
    <ligand>
        <name>2-[(2R,5Z)-2-carboxy-4-methylthiazol-5(2H)-ylidene]ethyl phosphate</name>
        <dbReference type="ChEBI" id="CHEBI:62899"/>
    </ligand>
</feature>
<protein>
    <recommendedName>
        <fullName evidence="10">Thiamine-phosphate synthase</fullName>
        <shortName evidence="10">TP synthase</shortName>
        <shortName evidence="10">TPS</shortName>
        <ecNumber evidence="10">2.5.1.3</ecNumber>
    </recommendedName>
    <alternativeName>
        <fullName evidence="10">Thiamine-phosphate pyrophosphorylase</fullName>
        <shortName evidence="10">TMP pyrophosphorylase</shortName>
        <shortName evidence="10">TMP-PPase</shortName>
    </alternativeName>
</protein>
<gene>
    <name evidence="12" type="primary">thiE-2</name>
    <name evidence="10" type="synonym">thiE</name>
    <name evidence="12" type="ORF">GCM10017591_23740</name>
</gene>
<evidence type="ECO:0000256" key="5">
    <source>
        <dbReference type="ARBA" id="ARBA00022842"/>
    </source>
</evidence>
<evidence type="ECO:0000256" key="4">
    <source>
        <dbReference type="ARBA" id="ARBA00022723"/>
    </source>
</evidence>